<dbReference type="GO" id="GO:0019752">
    <property type="term" value="P:carboxylic acid metabolic process"/>
    <property type="evidence" value="ECO:0007669"/>
    <property type="project" value="UniProtKB-ARBA"/>
</dbReference>
<evidence type="ECO:0000313" key="4">
    <source>
        <dbReference type="EMBL" id="ATC65803.1"/>
    </source>
</evidence>
<dbReference type="SUPFAM" id="SSF56529">
    <property type="entry name" value="FAH"/>
    <property type="match status" value="1"/>
</dbReference>
<gene>
    <name evidence="4" type="ORF">CMV30_18640</name>
</gene>
<dbReference type="AlphaFoldDB" id="A0A290QBI0"/>
<dbReference type="GO" id="GO:0016853">
    <property type="term" value="F:isomerase activity"/>
    <property type="evidence" value="ECO:0007669"/>
    <property type="project" value="UniProtKB-KW"/>
</dbReference>
<feature type="domain" description="Fumarylacetoacetase-like C-terminal" evidence="3">
    <location>
        <begin position="58"/>
        <end position="265"/>
    </location>
</feature>
<dbReference type="KEGG" id="vbh:CMV30_18640"/>
<organism evidence="4 5">
    <name type="scientific">Nibricoccus aquaticus</name>
    <dbReference type="NCBI Taxonomy" id="2576891"/>
    <lineage>
        <taxon>Bacteria</taxon>
        <taxon>Pseudomonadati</taxon>
        <taxon>Verrucomicrobiota</taxon>
        <taxon>Opitutia</taxon>
        <taxon>Opitutales</taxon>
        <taxon>Opitutaceae</taxon>
        <taxon>Nibricoccus</taxon>
    </lineage>
</organism>
<name>A0A290QBI0_9BACT</name>
<evidence type="ECO:0000256" key="1">
    <source>
        <dbReference type="ARBA" id="ARBA00010211"/>
    </source>
</evidence>
<dbReference type="InterPro" id="IPR011234">
    <property type="entry name" value="Fumarylacetoacetase-like_C"/>
</dbReference>
<comment type="similarity">
    <text evidence="1">Belongs to the FAH family.</text>
</comment>
<keyword evidence="5" id="KW-1185">Reference proteome</keyword>
<evidence type="ECO:0000259" key="3">
    <source>
        <dbReference type="Pfam" id="PF01557"/>
    </source>
</evidence>
<dbReference type="InterPro" id="IPR036663">
    <property type="entry name" value="Fumarylacetoacetase_C_sf"/>
</dbReference>
<dbReference type="Proteomes" id="UP000217265">
    <property type="component" value="Chromosome"/>
</dbReference>
<accession>A0A290QBI0</accession>
<dbReference type="EMBL" id="CP023344">
    <property type="protein sequence ID" value="ATC65803.1"/>
    <property type="molecule type" value="Genomic_DNA"/>
</dbReference>
<sequence>MRVIRFKNAEGKTVFGMPVYEGGAIEVLRGDLYTGLERTGHIVQPPLSLLAPVDPVAILGIGLNYRRHAEESGAKVPEFPVLFSKSLNTLQHPGEPIQLPTKLPSDEVDYECELAVVIGKTCKNATRQNALDYILGYTAANDVSARDWQLKRGGGQWSRGKSFDTFCPLGPCLVTADEIPNPNALRIGTRLNGDVVQDWNTNDMIFDVPALIEFLSASSTLLPGTVILTGTPHGVGMAARPPRWLKAGDVVTIEIEKIGALTNPVALEA</sequence>
<dbReference type="GO" id="GO:0046872">
    <property type="term" value="F:metal ion binding"/>
    <property type="evidence" value="ECO:0007669"/>
    <property type="project" value="UniProtKB-KW"/>
</dbReference>
<keyword evidence="2" id="KW-0479">Metal-binding</keyword>
<reference evidence="4 5" key="1">
    <citation type="submission" date="2017-09" db="EMBL/GenBank/DDBJ databases">
        <title>Complete genome sequence of Verrucomicrobial strain HZ-65, isolated from freshwater.</title>
        <authorList>
            <person name="Choi A."/>
        </authorList>
    </citation>
    <scope>NUCLEOTIDE SEQUENCE [LARGE SCALE GENOMIC DNA]</scope>
    <source>
        <strain evidence="4 5">HZ-65</strain>
    </source>
</reference>
<dbReference type="InterPro" id="IPR051121">
    <property type="entry name" value="FAH"/>
</dbReference>
<dbReference type="PANTHER" id="PTHR42796:SF4">
    <property type="entry name" value="FUMARYLACETOACETATE HYDROLASE DOMAIN-CONTAINING PROTEIN 2A"/>
    <property type="match status" value="1"/>
</dbReference>
<proteinExistence type="inferred from homology"/>
<evidence type="ECO:0000256" key="2">
    <source>
        <dbReference type="ARBA" id="ARBA00022723"/>
    </source>
</evidence>
<dbReference type="FunFam" id="3.90.850.10:FF:000002">
    <property type="entry name" value="2-hydroxyhepta-2,4-diene-1,7-dioate isomerase"/>
    <property type="match status" value="1"/>
</dbReference>
<protein>
    <submittedName>
        <fullName evidence="4">5-carboxymethyl-2-hydroxymuconate isomerase</fullName>
    </submittedName>
</protein>
<dbReference type="Pfam" id="PF01557">
    <property type="entry name" value="FAA_hydrolase"/>
    <property type="match status" value="1"/>
</dbReference>
<dbReference type="RefSeq" id="WP_096057432.1">
    <property type="nucleotide sequence ID" value="NZ_CP023344.1"/>
</dbReference>
<dbReference type="OrthoDB" id="9805307at2"/>
<dbReference type="PANTHER" id="PTHR42796">
    <property type="entry name" value="FUMARYLACETOACETATE HYDROLASE DOMAIN-CONTAINING PROTEIN 2A-RELATED"/>
    <property type="match status" value="1"/>
</dbReference>
<dbReference type="Gene3D" id="3.90.850.10">
    <property type="entry name" value="Fumarylacetoacetase-like, C-terminal domain"/>
    <property type="match status" value="1"/>
</dbReference>
<evidence type="ECO:0000313" key="5">
    <source>
        <dbReference type="Proteomes" id="UP000217265"/>
    </source>
</evidence>
<keyword evidence="4" id="KW-0413">Isomerase</keyword>